<dbReference type="Proteomes" id="UP000236370">
    <property type="component" value="Unassembled WGS sequence"/>
</dbReference>
<evidence type="ECO:0000313" key="3">
    <source>
        <dbReference type="Proteomes" id="UP000236370"/>
    </source>
</evidence>
<dbReference type="AlphaFoldDB" id="A0A2J8MPG7"/>
<reference evidence="2 3" key="1">
    <citation type="submission" date="2017-12" db="EMBL/GenBank/DDBJ databases">
        <title>High-resolution comparative analysis of great ape genomes.</title>
        <authorList>
            <person name="Pollen A."/>
            <person name="Hastie A."/>
            <person name="Hormozdiari F."/>
            <person name="Dougherty M."/>
            <person name="Liu R."/>
            <person name="Chaisson M."/>
            <person name="Hoppe E."/>
            <person name="Hill C."/>
            <person name="Pang A."/>
            <person name="Hillier L."/>
            <person name="Baker C."/>
            <person name="Armstrong J."/>
            <person name="Shendure J."/>
            <person name="Paten B."/>
            <person name="Wilson R."/>
            <person name="Chao H."/>
            <person name="Schneider V."/>
            <person name="Ventura M."/>
            <person name="Kronenberg Z."/>
            <person name="Murali S."/>
            <person name="Gordon D."/>
            <person name="Cantsilieris S."/>
            <person name="Munson K."/>
            <person name="Nelson B."/>
            <person name="Raja A."/>
            <person name="Underwood J."/>
            <person name="Diekhans M."/>
            <person name="Fiddes I."/>
            <person name="Haussler D."/>
            <person name="Eichler E."/>
        </authorList>
    </citation>
    <scope>NUCLEOTIDE SEQUENCE [LARGE SCALE GENOMIC DNA]</scope>
    <source>
        <strain evidence="2">Yerkes chimp pedigree #C0471</strain>
    </source>
</reference>
<keyword evidence="1" id="KW-0472">Membrane</keyword>
<evidence type="ECO:0000313" key="2">
    <source>
        <dbReference type="EMBL" id="PNI61400.1"/>
    </source>
</evidence>
<evidence type="ECO:0000256" key="1">
    <source>
        <dbReference type="SAM" id="Phobius"/>
    </source>
</evidence>
<organism evidence="2 3">
    <name type="scientific">Pan troglodytes</name>
    <name type="common">Chimpanzee</name>
    <dbReference type="NCBI Taxonomy" id="9598"/>
    <lineage>
        <taxon>Eukaryota</taxon>
        <taxon>Metazoa</taxon>
        <taxon>Chordata</taxon>
        <taxon>Craniata</taxon>
        <taxon>Vertebrata</taxon>
        <taxon>Euteleostomi</taxon>
        <taxon>Mammalia</taxon>
        <taxon>Eutheria</taxon>
        <taxon>Euarchontoglires</taxon>
        <taxon>Primates</taxon>
        <taxon>Haplorrhini</taxon>
        <taxon>Catarrhini</taxon>
        <taxon>Hominidae</taxon>
        <taxon>Pan</taxon>
    </lineage>
</organism>
<keyword evidence="1" id="KW-1133">Transmembrane helix</keyword>
<accession>A0A2J8MPG7</accession>
<keyword evidence="1" id="KW-0812">Transmembrane</keyword>
<gene>
    <name evidence="2" type="ORF">CK820_G0018566</name>
</gene>
<dbReference type="EMBL" id="NBAG03000249">
    <property type="protein sequence ID" value="PNI61400.1"/>
    <property type="molecule type" value="Genomic_DNA"/>
</dbReference>
<feature type="transmembrane region" description="Helical" evidence="1">
    <location>
        <begin position="25"/>
        <end position="49"/>
    </location>
</feature>
<name>A0A2J8MPG7_PANTR</name>
<sequence>MQRLAMDLRMLSRELSLYLEHQVRVGFFGSGVGLSLILGFSVAYAFYYLSSIAKKRTTRRSGAGRVEDRPCLDLSSLRSPRCSTGMNLLKLQMEDRFHWTGLIMITVRVIWMPAPDLLSYCCLASLEQARSHISFI</sequence>
<protein>
    <submittedName>
        <fullName evidence="2">ABHD3 isoform 6</fullName>
    </submittedName>
</protein>
<proteinExistence type="predicted"/>
<comment type="caution">
    <text evidence="2">The sequence shown here is derived from an EMBL/GenBank/DDBJ whole genome shotgun (WGS) entry which is preliminary data.</text>
</comment>